<dbReference type="AlphaFoldDB" id="A0AAF5PY61"/>
<keyword evidence="1" id="KW-1133">Transmembrane helix</keyword>
<feature type="signal peptide" evidence="2">
    <location>
        <begin position="1"/>
        <end position="17"/>
    </location>
</feature>
<proteinExistence type="predicted"/>
<feature type="chain" id="PRO_5042235061" description="IgGFc-binding protein N-terminal domain-containing protein" evidence="2">
    <location>
        <begin position="18"/>
        <end position="1036"/>
    </location>
</feature>
<sequence>MLQKFQMLICFTVLIQRAIMKINKNYPNTFGTQFVTLFPWSNKVSNSTSLTFEIVNASENETATIVIEYDIGLGHFNSMAELSKDLIHIPPNSYITHKFDTTMVMTRPFKDDRRSVISVGATRIFISSNLSVSIIECIFITRKNGDCFTVLPVTMAGNHYSFSISIATFMFDSGISTAYFIPTYTDSYINITTITRKNFTRTNRISRFDRGSMIYAYNNSINDSSIVYITSSSPIVILLAMQTQLMKISNESFACTMLMPLPHNVYSQIALRDDFDAHFTPLQSSENCQTHLFLSPPMQSCQAFTVATFRPNNTKLIDVKPCDIFDDIAIEWNYHFKDAIIGYASNNTLFQLLRFETYQNLYSFLDMIPAYSQYLTGRMCFPYKNESEHLFLYDISRQLDSILLDGKVIGAEYVQYFENSFRSITMRKINTTRLERGMHCLESNGRYLLFIFGGNRKNYGYAYAFNAYPTETLKWTMRNNANSYHQDIFGVSFITLFPWMTVENASDNFNTDLTLDILNPHPYMFAKVRISYCNGSKGNLIEMLYNIKPYTHHKLKMNKIMMTKLYNAYNVSIYKSNYDSRITITSTIPISVTQSCFIGNRIGDSFTVLPLKMAGRNYSFSLPKSVANNSHSIVYLLPSYRTTKISVIAKVDGNENFYNIKATIARNSSIFAYYGSGEELSMNLWSDKSFQVIITLQQLLIIHNTESRLDFGCTMAVPIPSQSACSMKNDMSLHDMHHLLIAQHYNHSGFFTMTPSDRKCSAYYVDFFPRKKSATKEIKRLKFEPATMQHYFQLSAQIFSDFSTMYCRNDYIQIYYFGSSNMKGSYIDFIPSTLQYVTGRSHFVACHYQNWVLIFMDKNAINDIEMDGVFISNNYIYEMLSPNNSGYFALQTVHSTVRLHYVQSTGYYAVHILSDTLKNGFYQYFVTLSNYRNVTENREQKSHSNVTSRELTTKKISLKSSAKPFEKIVCGKELLFSCKSIAKNENESDTIMLDQQNVAKDIQARNMLASGNSIKLTTAIFIVIVELLLLLLIKIM</sequence>
<feature type="transmembrane region" description="Helical" evidence="1">
    <location>
        <begin position="1014"/>
        <end position="1033"/>
    </location>
</feature>
<reference evidence="4" key="3">
    <citation type="submission" date="2024-02" db="UniProtKB">
        <authorList>
            <consortium name="WormBaseParasite"/>
        </authorList>
    </citation>
    <scope>IDENTIFICATION</scope>
    <source>
        <strain evidence="4">pt0022</strain>
    </source>
</reference>
<keyword evidence="1" id="KW-0472">Membrane</keyword>
<keyword evidence="2" id="KW-0732">Signal</keyword>
<evidence type="ECO:0008006" key="5">
    <source>
        <dbReference type="Google" id="ProtNLM"/>
    </source>
</evidence>
<organism evidence="3 4">
    <name type="scientific">Wuchereria bancrofti</name>
    <dbReference type="NCBI Taxonomy" id="6293"/>
    <lineage>
        <taxon>Eukaryota</taxon>
        <taxon>Metazoa</taxon>
        <taxon>Ecdysozoa</taxon>
        <taxon>Nematoda</taxon>
        <taxon>Chromadorea</taxon>
        <taxon>Rhabditida</taxon>
        <taxon>Spirurina</taxon>
        <taxon>Spiruromorpha</taxon>
        <taxon>Filarioidea</taxon>
        <taxon>Onchocercidae</taxon>
        <taxon>Wuchereria</taxon>
    </lineage>
</organism>
<evidence type="ECO:0000313" key="4">
    <source>
        <dbReference type="WBParaSite" id="mrna-Wban_07670"/>
    </source>
</evidence>
<reference evidence="3" key="1">
    <citation type="submission" date="2015-03" db="EMBL/GenBank/DDBJ databases">
        <title>Wuchereria bancrofti Genome Sequencing Papua New Guinea Strain.</title>
        <authorList>
            <person name="Small S.T."/>
            <person name="Serre D."/>
            <person name="Zimmerman P.A."/>
        </authorList>
    </citation>
    <scope>NUCLEOTIDE SEQUENCE [LARGE SCALE GENOMIC DNA]</scope>
    <source>
        <strain evidence="3">pt0022</strain>
    </source>
</reference>
<dbReference type="Proteomes" id="UP000093561">
    <property type="component" value="Unassembled WGS sequence"/>
</dbReference>
<protein>
    <recommendedName>
        <fullName evidence="5">IgGFc-binding protein N-terminal domain-containing protein</fullName>
    </recommendedName>
</protein>
<accession>A0AAF5PY61</accession>
<keyword evidence="1" id="KW-0812">Transmembrane</keyword>
<name>A0AAF5PY61_WUCBA</name>
<reference evidence="3" key="2">
    <citation type="journal article" date="2016" name="Mol. Ecol.">
        <title>Population genomics of the filarial nematode parasite Wuchereria bancrofti from mosquitoes.</title>
        <authorList>
            <person name="Small S.T."/>
            <person name="Reimer L.J."/>
            <person name="Tisch D.J."/>
            <person name="King C.L."/>
            <person name="Christensen B.M."/>
            <person name="Siba P.M."/>
            <person name="Kazura J.W."/>
            <person name="Serre D."/>
            <person name="Zimmerman P.A."/>
        </authorList>
    </citation>
    <scope>NUCLEOTIDE SEQUENCE</scope>
    <source>
        <strain evidence="3">pt0022</strain>
    </source>
</reference>
<evidence type="ECO:0000313" key="3">
    <source>
        <dbReference type="Proteomes" id="UP000093561"/>
    </source>
</evidence>
<evidence type="ECO:0000256" key="1">
    <source>
        <dbReference type="SAM" id="Phobius"/>
    </source>
</evidence>
<evidence type="ECO:0000256" key="2">
    <source>
        <dbReference type="SAM" id="SignalP"/>
    </source>
</evidence>
<dbReference type="WBParaSite" id="mrna-Wban_07670">
    <property type="protein sequence ID" value="mrna-Wban_07670"/>
    <property type="gene ID" value="Wban_07670"/>
</dbReference>